<evidence type="ECO:0000256" key="9">
    <source>
        <dbReference type="SAM" id="MobiDB-lite"/>
    </source>
</evidence>
<evidence type="ECO:0000256" key="1">
    <source>
        <dbReference type="ARBA" id="ARBA00000900"/>
    </source>
</evidence>
<dbReference type="GO" id="GO:0061630">
    <property type="term" value="F:ubiquitin protein ligase activity"/>
    <property type="evidence" value="ECO:0007669"/>
    <property type="project" value="UniProtKB-EC"/>
</dbReference>
<accession>S8C9H2</accession>
<dbReference type="InterPro" id="IPR001841">
    <property type="entry name" value="Znf_RING"/>
</dbReference>
<evidence type="ECO:0000256" key="3">
    <source>
        <dbReference type="ARBA" id="ARBA00022679"/>
    </source>
</evidence>
<dbReference type="GO" id="GO:0016567">
    <property type="term" value="P:protein ubiquitination"/>
    <property type="evidence" value="ECO:0007669"/>
    <property type="project" value="TreeGrafter"/>
</dbReference>
<protein>
    <recommendedName>
        <fullName evidence="2">RING-type E3 ubiquitin transferase</fullName>
        <ecNumber evidence="2">2.3.2.27</ecNumber>
    </recommendedName>
</protein>
<dbReference type="PROSITE" id="PS50089">
    <property type="entry name" value="ZF_RING_2"/>
    <property type="match status" value="1"/>
</dbReference>
<dbReference type="EC" id="2.3.2.27" evidence="2"/>
<reference evidence="11 12" key="1">
    <citation type="journal article" date="2013" name="BMC Genomics">
        <title>The miniature genome of a carnivorous plant Genlisea aurea contains a low number of genes and short non-coding sequences.</title>
        <authorList>
            <person name="Leushkin E.V."/>
            <person name="Sutormin R.A."/>
            <person name="Nabieva E.R."/>
            <person name="Penin A.A."/>
            <person name="Kondrashov A.S."/>
            <person name="Logacheva M.D."/>
        </authorList>
    </citation>
    <scope>NUCLEOTIDE SEQUENCE [LARGE SCALE GENOMIC DNA]</scope>
</reference>
<keyword evidence="6" id="KW-0833">Ubl conjugation pathway</keyword>
<dbReference type="Proteomes" id="UP000015453">
    <property type="component" value="Unassembled WGS sequence"/>
</dbReference>
<evidence type="ECO:0000256" key="7">
    <source>
        <dbReference type="ARBA" id="ARBA00022833"/>
    </source>
</evidence>
<keyword evidence="12" id="KW-1185">Reference proteome</keyword>
<dbReference type="PANTHER" id="PTHR15710:SF108">
    <property type="entry name" value="OS03G0286100 PROTEIN"/>
    <property type="match status" value="1"/>
</dbReference>
<dbReference type="PANTHER" id="PTHR15710">
    <property type="entry name" value="E3 UBIQUITIN-PROTEIN LIGASE PRAJA"/>
    <property type="match status" value="1"/>
</dbReference>
<sequence>DEDYLRIELEGWDNENDEDYDDVGDEEDEDEHSIEIVHEGEADNHEEDTENVRSEGRDEEETDVTDSRLDDDPDEIRRRRRAVQRLRLSDFDVRPSSRRNRILDWAEILMGLEDQSVELRLQVPDSDAYIGNPGDYVDAAGYEALLQNFAESDNGARRGAPPAAKSAVETLEDVTTTQQDDTILCSICKDSVNVGEAAKKLPCGHGYHGECITLWLGSRNSCPVCRYELPTDDLEYEEEKKKR</sequence>
<evidence type="ECO:0000256" key="5">
    <source>
        <dbReference type="ARBA" id="ARBA00022771"/>
    </source>
</evidence>
<dbReference type="Gene3D" id="3.30.40.10">
    <property type="entry name" value="Zinc/RING finger domain, C3HC4 (zinc finger)"/>
    <property type="match status" value="1"/>
</dbReference>
<dbReference type="Pfam" id="PF13639">
    <property type="entry name" value="zf-RING_2"/>
    <property type="match status" value="1"/>
</dbReference>
<feature type="compositionally biased region" description="Acidic residues" evidence="9">
    <location>
        <begin position="10"/>
        <end position="32"/>
    </location>
</feature>
<dbReference type="GO" id="GO:0005737">
    <property type="term" value="C:cytoplasm"/>
    <property type="evidence" value="ECO:0007669"/>
    <property type="project" value="TreeGrafter"/>
</dbReference>
<evidence type="ECO:0000313" key="12">
    <source>
        <dbReference type="Proteomes" id="UP000015453"/>
    </source>
</evidence>
<keyword evidence="3" id="KW-0808">Transferase</keyword>
<dbReference type="OrthoDB" id="8062037at2759"/>
<comment type="caution">
    <text evidence="11">The sequence shown here is derived from an EMBL/GenBank/DDBJ whole genome shotgun (WGS) entry which is preliminary data.</text>
</comment>
<dbReference type="FunFam" id="3.30.40.10:FF:000127">
    <property type="entry name" value="E3 ubiquitin-protein ligase RNF181"/>
    <property type="match status" value="1"/>
</dbReference>
<evidence type="ECO:0000313" key="11">
    <source>
        <dbReference type="EMBL" id="EPS63574.1"/>
    </source>
</evidence>
<feature type="domain" description="RING-type" evidence="10">
    <location>
        <begin position="185"/>
        <end position="226"/>
    </location>
</feature>
<proteinExistence type="predicted"/>
<evidence type="ECO:0000256" key="8">
    <source>
        <dbReference type="PROSITE-ProRule" id="PRU00175"/>
    </source>
</evidence>
<evidence type="ECO:0000256" key="6">
    <source>
        <dbReference type="ARBA" id="ARBA00022786"/>
    </source>
</evidence>
<feature type="region of interest" description="Disordered" evidence="9">
    <location>
        <begin position="1"/>
        <end position="75"/>
    </location>
</feature>
<keyword evidence="4" id="KW-0479">Metal-binding</keyword>
<name>S8C9H2_9LAMI</name>
<dbReference type="InterPro" id="IPR013083">
    <property type="entry name" value="Znf_RING/FYVE/PHD"/>
</dbReference>
<dbReference type="EMBL" id="AUSU01005393">
    <property type="protein sequence ID" value="EPS63574.1"/>
    <property type="molecule type" value="Genomic_DNA"/>
</dbReference>
<organism evidence="11 12">
    <name type="scientific">Genlisea aurea</name>
    <dbReference type="NCBI Taxonomy" id="192259"/>
    <lineage>
        <taxon>Eukaryota</taxon>
        <taxon>Viridiplantae</taxon>
        <taxon>Streptophyta</taxon>
        <taxon>Embryophyta</taxon>
        <taxon>Tracheophyta</taxon>
        <taxon>Spermatophyta</taxon>
        <taxon>Magnoliopsida</taxon>
        <taxon>eudicotyledons</taxon>
        <taxon>Gunneridae</taxon>
        <taxon>Pentapetalae</taxon>
        <taxon>asterids</taxon>
        <taxon>lamiids</taxon>
        <taxon>Lamiales</taxon>
        <taxon>Lentibulariaceae</taxon>
        <taxon>Genlisea</taxon>
    </lineage>
</organism>
<evidence type="ECO:0000256" key="2">
    <source>
        <dbReference type="ARBA" id="ARBA00012483"/>
    </source>
</evidence>
<evidence type="ECO:0000259" key="10">
    <source>
        <dbReference type="PROSITE" id="PS50089"/>
    </source>
</evidence>
<feature type="non-terminal residue" evidence="11">
    <location>
        <position position="1"/>
    </location>
</feature>
<dbReference type="AlphaFoldDB" id="S8C9H2"/>
<feature type="non-terminal residue" evidence="11">
    <location>
        <position position="243"/>
    </location>
</feature>
<dbReference type="GO" id="GO:0008270">
    <property type="term" value="F:zinc ion binding"/>
    <property type="evidence" value="ECO:0007669"/>
    <property type="project" value="UniProtKB-KW"/>
</dbReference>
<keyword evidence="7" id="KW-0862">Zinc</keyword>
<gene>
    <name evidence="11" type="ORF">M569_11208</name>
</gene>
<feature type="compositionally biased region" description="Basic and acidic residues" evidence="9">
    <location>
        <begin position="33"/>
        <end position="43"/>
    </location>
</feature>
<comment type="catalytic activity">
    <reaction evidence="1">
        <text>S-ubiquitinyl-[E2 ubiquitin-conjugating enzyme]-L-cysteine + [acceptor protein]-L-lysine = [E2 ubiquitin-conjugating enzyme]-L-cysteine + N(6)-ubiquitinyl-[acceptor protein]-L-lysine.</text>
        <dbReference type="EC" id="2.3.2.27"/>
    </reaction>
</comment>
<dbReference type="SMART" id="SM00184">
    <property type="entry name" value="RING"/>
    <property type="match status" value="1"/>
</dbReference>
<evidence type="ECO:0000256" key="4">
    <source>
        <dbReference type="ARBA" id="ARBA00022723"/>
    </source>
</evidence>
<dbReference type="SUPFAM" id="SSF57850">
    <property type="entry name" value="RING/U-box"/>
    <property type="match status" value="1"/>
</dbReference>
<keyword evidence="5 8" id="KW-0863">Zinc-finger</keyword>